<dbReference type="GO" id="GO:0016139">
    <property type="term" value="P:glycoside catabolic process"/>
    <property type="evidence" value="ECO:0007669"/>
    <property type="project" value="TreeGrafter"/>
</dbReference>
<evidence type="ECO:0000313" key="7">
    <source>
        <dbReference type="Proteomes" id="UP000728032"/>
    </source>
</evidence>
<comment type="subunit">
    <text evidence="4">Homodimer.</text>
</comment>
<dbReference type="CDD" id="cd14792">
    <property type="entry name" value="GH27"/>
    <property type="match status" value="1"/>
</dbReference>
<dbReference type="PANTHER" id="PTHR11452">
    <property type="entry name" value="ALPHA-GALACTOSIDASE/ALPHA-N-ACETYLGALACTOSAMINIDASE"/>
    <property type="match status" value="1"/>
</dbReference>
<keyword evidence="3 4" id="KW-0326">Glycosidase</keyword>
<dbReference type="SUPFAM" id="SSF51445">
    <property type="entry name" value="(Trans)glycosidases"/>
    <property type="match status" value="1"/>
</dbReference>
<reference evidence="6" key="1">
    <citation type="submission" date="2020-11" db="EMBL/GenBank/DDBJ databases">
        <authorList>
            <person name="Tran Van P."/>
        </authorList>
    </citation>
    <scope>NUCLEOTIDE SEQUENCE</scope>
</reference>
<evidence type="ECO:0000256" key="1">
    <source>
        <dbReference type="ARBA" id="ARBA00009743"/>
    </source>
</evidence>
<dbReference type="FunFam" id="3.20.20.70:FF:000197">
    <property type="entry name" value="Alpha-galactosidase"/>
    <property type="match status" value="1"/>
</dbReference>
<proteinExistence type="inferred from homology"/>
<accession>A0A7R9MCJ4</accession>
<feature type="signal peptide" evidence="5">
    <location>
        <begin position="1"/>
        <end position="17"/>
    </location>
</feature>
<dbReference type="InterPro" id="IPR000111">
    <property type="entry name" value="Glyco_hydro_27/36_CS"/>
</dbReference>
<evidence type="ECO:0000256" key="5">
    <source>
        <dbReference type="SAM" id="SignalP"/>
    </source>
</evidence>
<evidence type="ECO:0000313" key="6">
    <source>
        <dbReference type="EMBL" id="CAD7656425.1"/>
    </source>
</evidence>
<feature type="chain" id="PRO_5035592827" description="Alpha-galactosidase" evidence="5">
    <location>
        <begin position="18"/>
        <end position="426"/>
    </location>
</feature>
<evidence type="ECO:0000256" key="4">
    <source>
        <dbReference type="RuleBase" id="RU361168"/>
    </source>
</evidence>
<dbReference type="GO" id="GO:0005737">
    <property type="term" value="C:cytoplasm"/>
    <property type="evidence" value="ECO:0007669"/>
    <property type="project" value="TreeGrafter"/>
</dbReference>
<dbReference type="GO" id="GO:0004557">
    <property type="term" value="F:alpha-galactosidase activity"/>
    <property type="evidence" value="ECO:0007669"/>
    <property type="project" value="TreeGrafter"/>
</dbReference>
<dbReference type="InterPro" id="IPR013785">
    <property type="entry name" value="Aldolase_TIM"/>
</dbReference>
<evidence type="ECO:0000256" key="3">
    <source>
        <dbReference type="ARBA" id="ARBA00023295"/>
    </source>
</evidence>
<dbReference type="GO" id="GO:0009311">
    <property type="term" value="P:oligosaccharide metabolic process"/>
    <property type="evidence" value="ECO:0007669"/>
    <property type="project" value="TreeGrafter"/>
</dbReference>
<keyword evidence="7" id="KW-1185">Reference proteome</keyword>
<dbReference type="InterPro" id="IPR002241">
    <property type="entry name" value="Glyco_hydro_27"/>
</dbReference>
<dbReference type="InterPro" id="IPR017853">
    <property type="entry name" value="GH"/>
</dbReference>
<dbReference type="Pfam" id="PF16499">
    <property type="entry name" value="Melibiase_2"/>
    <property type="match status" value="1"/>
</dbReference>
<protein>
    <recommendedName>
        <fullName evidence="4">Alpha-galactosidase</fullName>
        <ecNumber evidence="4">3.2.1.-</ecNumber>
    </recommendedName>
</protein>
<keyword evidence="5" id="KW-0732">Signal</keyword>
<dbReference type="PANTHER" id="PTHR11452:SF83">
    <property type="entry name" value="ALPHA-GALACTOSIDASE"/>
    <property type="match status" value="1"/>
</dbReference>
<dbReference type="EC" id="3.2.1.-" evidence="4"/>
<dbReference type="EMBL" id="OC925915">
    <property type="protein sequence ID" value="CAD7656425.1"/>
    <property type="molecule type" value="Genomic_DNA"/>
</dbReference>
<comment type="similarity">
    <text evidence="1 4">Belongs to the glycosyl hydrolase 27 family.</text>
</comment>
<dbReference type="AlphaFoldDB" id="A0A7R9MCJ4"/>
<dbReference type="EMBL" id="CAJPVJ010011090">
    <property type="protein sequence ID" value="CAG2173612.1"/>
    <property type="molecule type" value="Genomic_DNA"/>
</dbReference>
<dbReference type="PROSITE" id="PS00512">
    <property type="entry name" value="ALPHA_GALACTOSIDASE"/>
    <property type="match status" value="1"/>
</dbReference>
<dbReference type="InterPro" id="IPR013780">
    <property type="entry name" value="Glyco_hydro_b"/>
</dbReference>
<sequence>MYLKLVVTLISAQCLYGWTDDGQALTPPMGFLSYTAFDTDENCDKYPNECVNEKLYKDMADRLVADGFKDLGYEYINIDDRWSELKRDPNTRRLIPNKKRFPNGIKALADYMHSKGLKLGIYGDIGNLTCSNGFPMVSKLWQTICTQKVLSLTFAEWGIDSFKVDGCNEEHKKFDTLYPKLAQAMNATGHKMLLVCEWPFFQYVFSGINPDYDAIAKTCHSFRNYKDVLDSWASIDEIIQYYGQYNDIFTKHNGPGHWADPDELTIGNSGLSWHQSRTQMAFWCMWSSPLLMSTDLRQLKPEFKAILQNKALIAVNQDKHGILAKRVIGDKNSETQVWVKPVEPVVNGQWSQVVTYLNRRPMGHPIYISHKVSELIPSAVKETKYEVHDLFLDEGKEVLGTVTKDDNLELLVHTSGAVRVVKLLVK</sequence>
<dbReference type="Gene3D" id="3.20.20.70">
    <property type="entry name" value="Aldolase class I"/>
    <property type="match status" value="1"/>
</dbReference>
<name>A0A7R9MCJ4_9ACAR</name>
<dbReference type="OrthoDB" id="5795902at2759"/>
<dbReference type="Gene3D" id="2.60.40.1180">
    <property type="entry name" value="Golgi alpha-mannosidase II"/>
    <property type="match status" value="1"/>
</dbReference>
<keyword evidence="4" id="KW-1015">Disulfide bond</keyword>
<gene>
    <name evidence="6" type="ORF">ONB1V03_LOCUS13062</name>
</gene>
<dbReference type="Proteomes" id="UP000728032">
    <property type="component" value="Unassembled WGS sequence"/>
</dbReference>
<organism evidence="6">
    <name type="scientific">Oppiella nova</name>
    <dbReference type="NCBI Taxonomy" id="334625"/>
    <lineage>
        <taxon>Eukaryota</taxon>
        <taxon>Metazoa</taxon>
        <taxon>Ecdysozoa</taxon>
        <taxon>Arthropoda</taxon>
        <taxon>Chelicerata</taxon>
        <taxon>Arachnida</taxon>
        <taxon>Acari</taxon>
        <taxon>Acariformes</taxon>
        <taxon>Sarcoptiformes</taxon>
        <taxon>Oribatida</taxon>
        <taxon>Brachypylina</taxon>
        <taxon>Oppioidea</taxon>
        <taxon>Oppiidae</taxon>
        <taxon>Oppiella</taxon>
    </lineage>
</organism>
<keyword evidence="2 4" id="KW-0378">Hydrolase</keyword>
<evidence type="ECO:0000256" key="2">
    <source>
        <dbReference type="ARBA" id="ARBA00022801"/>
    </source>
</evidence>
<dbReference type="PRINTS" id="PR00740">
    <property type="entry name" value="GLHYDRLASE27"/>
</dbReference>